<organism evidence="3 4">
    <name type="scientific">Mycetocola miduiensis</name>
    <dbReference type="NCBI Taxonomy" id="995034"/>
    <lineage>
        <taxon>Bacteria</taxon>
        <taxon>Bacillati</taxon>
        <taxon>Actinomycetota</taxon>
        <taxon>Actinomycetes</taxon>
        <taxon>Micrococcales</taxon>
        <taxon>Microbacteriaceae</taxon>
        <taxon>Mycetocola</taxon>
    </lineage>
</organism>
<dbReference type="Pfam" id="PF00156">
    <property type="entry name" value="Pribosyltran"/>
    <property type="match status" value="1"/>
</dbReference>
<dbReference type="OrthoDB" id="5242900at2"/>
<dbReference type="Gene3D" id="3.40.50.2020">
    <property type="match status" value="1"/>
</dbReference>
<dbReference type="STRING" id="995034.SAMN05216219_2125"/>
<dbReference type="InterPro" id="IPR000836">
    <property type="entry name" value="PRTase_dom"/>
</dbReference>
<dbReference type="RefSeq" id="WP_090711183.1">
    <property type="nucleotide sequence ID" value="NZ_FOVM01000005.1"/>
</dbReference>
<reference evidence="4" key="1">
    <citation type="submission" date="2016-10" db="EMBL/GenBank/DDBJ databases">
        <authorList>
            <person name="Varghese N."/>
            <person name="Submissions S."/>
        </authorList>
    </citation>
    <scope>NUCLEOTIDE SEQUENCE [LARGE SCALE GENOMIC DNA]</scope>
    <source>
        <strain evidence="4">CGMCC 1.11101</strain>
    </source>
</reference>
<feature type="domain" description="Phosphoribosyltransferase" evidence="2">
    <location>
        <begin position="166"/>
        <end position="222"/>
    </location>
</feature>
<name>A0A1I5BVA5_9MICO</name>
<keyword evidence="4" id="KW-1185">Reference proteome</keyword>
<sequence length="231" mass="24506">MNPGWDRLTAAAREALAVLVPIACAGCGVAGAAVCEACDERMAGVVSRREIESGFPVWAGTEYTDVARRTILALKNEQRTDAAGHLAGILVRAIDAALLELSELPDPPRSVALAALPSSRAAYRRRGYRPVDVVVRKTGLALEHPLAWRRQPADQIGLTLEERKHNLGSSLRHRGTVSGRCFLLVDDVVTTGATLLESRRALAAAGASVLGAAVIAATPKRVRRVGRVPLG</sequence>
<keyword evidence="3" id="KW-0328">Glycosyltransferase</keyword>
<dbReference type="CDD" id="cd06223">
    <property type="entry name" value="PRTases_typeI"/>
    <property type="match status" value="1"/>
</dbReference>
<protein>
    <submittedName>
        <fullName evidence="3">Predicted amidophosphoribosyltransferases</fullName>
    </submittedName>
</protein>
<keyword evidence="3" id="KW-0808">Transferase</keyword>
<evidence type="ECO:0000313" key="3">
    <source>
        <dbReference type="EMBL" id="SFN78562.1"/>
    </source>
</evidence>
<dbReference type="GO" id="GO:0016757">
    <property type="term" value="F:glycosyltransferase activity"/>
    <property type="evidence" value="ECO:0007669"/>
    <property type="project" value="UniProtKB-KW"/>
</dbReference>
<dbReference type="Proteomes" id="UP000198867">
    <property type="component" value="Unassembled WGS sequence"/>
</dbReference>
<gene>
    <name evidence="3" type="ORF">SAMN05216219_2125</name>
</gene>
<dbReference type="PANTHER" id="PTHR47505:SF1">
    <property type="entry name" value="DNA UTILIZATION PROTEIN YHGH"/>
    <property type="match status" value="1"/>
</dbReference>
<dbReference type="EMBL" id="FOVM01000005">
    <property type="protein sequence ID" value="SFN78562.1"/>
    <property type="molecule type" value="Genomic_DNA"/>
</dbReference>
<dbReference type="PANTHER" id="PTHR47505">
    <property type="entry name" value="DNA UTILIZATION PROTEIN YHGH"/>
    <property type="match status" value="1"/>
</dbReference>
<evidence type="ECO:0000313" key="4">
    <source>
        <dbReference type="Proteomes" id="UP000198867"/>
    </source>
</evidence>
<dbReference type="InterPro" id="IPR029057">
    <property type="entry name" value="PRTase-like"/>
</dbReference>
<accession>A0A1I5BVA5</accession>
<comment type="similarity">
    <text evidence="1">Belongs to the ComF/GntX family.</text>
</comment>
<evidence type="ECO:0000259" key="2">
    <source>
        <dbReference type="Pfam" id="PF00156"/>
    </source>
</evidence>
<dbReference type="InterPro" id="IPR051910">
    <property type="entry name" value="ComF/GntX_DNA_util-trans"/>
</dbReference>
<dbReference type="AlphaFoldDB" id="A0A1I5BVA5"/>
<proteinExistence type="inferred from homology"/>
<evidence type="ECO:0000256" key="1">
    <source>
        <dbReference type="ARBA" id="ARBA00008007"/>
    </source>
</evidence>
<dbReference type="SUPFAM" id="SSF53271">
    <property type="entry name" value="PRTase-like"/>
    <property type="match status" value="1"/>
</dbReference>